<keyword evidence="2" id="KW-1185">Reference proteome</keyword>
<reference evidence="1" key="1">
    <citation type="thesis" date="2020" institute="ProQuest LLC" country="789 East Eisenhower Parkway, Ann Arbor, MI, USA">
        <title>Comparative Genomics and Chromosome Evolution.</title>
        <authorList>
            <person name="Mudd A.B."/>
        </authorList>
    </citation>
    <scope>NUCLEOTIDE SEQUENCE</scope>
    <source>
        <strain evidence="1">HN-11 Male</strain>
        <tissue evidence="1">Kidney and liver</tissue>
    </source>
</reference>
<comment type="caution">
    <text evidence="1">The sequence shown here is derived from an EMBL/GenBank/DDBJ whole genome shotgun (WGS) entry which is preliminary data.</text>
</comment>
<proteinExistence type="predicted"/>
<gene>
    <name evidence="1" type="ORF">GDO78_016750</name>
</gene>
<dbReference type="Proteomes" id="UP000770717">
    <property type="component" value="Unassembled WGS sequence"/>
</dbReference>
<protein>
    <submittedName>
        <fullName evidence="1">Uncharacterized protein</fullName>
    </submittedName>
</protein>
<dbReference type="EMBL" id="WNTK01021011">
    <property type="protein sequence ID" value="KAG9461473.1"/>
    <property type="molecule type" value="Genomic_DNA"/>
</dbReference>
<name>A0A8J6BJY4_ELECQ</name>
<sequence length="135" mass="15435">MPVTPWRRGSKLQNKLTDLEDRKRYSNVKFRGVPASVSSVEIQGYLIRLTHKVLPDVPEHDLKTDRAHRLPHPNFLNKSILRDIIACIHYYSTKEAPMTAAGKLKTLPSPYSDVHLYIDLSQAGHNGSKTRFCRN</sequence>
<dbReference type="OrthoDB" id="9909646at2759"/>
<evidence type="ECO:0000313" key="2">
    <source>
        <dbReference type="Proteomes" id="UP000770717"/>
    </source>
</evidence>
<dbReference type="Gene3D" id="3.30.70.1820">
    <property type="entry name" value="L1 transposable element, RRM domain"/>
    <property type="match status" value="1"/>
</dbReference>
<organism evidence="1 2">
    <name type="scientific">Eleutherodactylus coqui</name>
    <name type="common">Puerto Rican coqui</name>
    <dbReference type="NCBI Taxonomy" id="57060"/>
    <lineage>
        <taxon>Eukaryota</taxon>
        <taxon>Metazoa</taxon>
        <taxon>Chordata</taxon>
        <taxon>Craniata</taxon>
        <taxon>Vertebrata</taxon>
        <taxon>Euteleostomi</taxon>
        <taxon>Amphibia</taxon>
        <taxon>Batrachia</taxon>
        <taxon>Anura</taxon>
        <taxon>Neobatrachia</taxon>
        <taxon>Hyloidea</taxon>
        <taxon>Eleutherodactylidae</taxon>
        <taxon>Eleutherodactylinae</taxon>
        <taxon>Eleutherodactylus</taxon>
        <taxon>Eleutherodactylus</taxon>
    </lineage>
</organism>
<dbReference type="AlphaFoldDB" id="A0A8J6BJY4"/>
<evidence type="ECO:0000313" key="1">
    <source>
        <dbReference type="EMBL" id="KAG9461473.1"/>
    </source>
</evidence>
<accession>A0A8J6BJY4</accession>